<evidence type="ECO:0000313" key="2">
    <source>
        <dbReference type="EMBL" id="KAG2655748.1"/>
    </source>
</evidence>
<protein>
    <submittedName>
        <fullName evidence="2">Uncharacterized protein</fullName>
    </submittedName>
</protein>
<gene>
    <name evidence="2" type="ORF">PVAP13_1KG023000</name>
</gene>
<name>A0A8T0XAM2_PANVG</name>
<dbReference type="EMBL" id="CM029037">
    <property type="protein sequence ID" value="KAG2655748.1"/>
    <property type="molecule type" value="Genomic_DNA"/>
</dbReference>
<organism evidence="2 3">
    <name type="scientific">Panicum virgatum</name>
    <name type="common">Blackwell switchgrass</name>
    <dbReference type="NCBI Taxonomy" id="38727"/>
    <lineage>
        <taxon>Eukaryota</taxon>
        <taxon>Viridiplantae</taxon>
        <taxon>Streptophyta</taxon>
        <taxon>Embryophyta</taxon>
        <taxon>Tracheophyta</taxon>
        <taxon>Spermatophyta</taxon>
        <taxon>Magnoliopsida</taxon>
        <taxon>Liliopsida</taxon>
        <taxon>Poales</taxon>
        <taxon>Poaceae</taxon>
        <taxon>PACMAD clade</taxon>
        <taxon>Panicoideae</taxon>
        <taxon>Panicodae</taxon>
        <taxon>Paniceae</taxon>
        <taxon>Panicinae</taxon>
        <taxon>Panicum</taxon>
        <taxon>Panicum sect. Hiantes</taxon>
    </lineage>
</organism>
<dbReference type="AlphaFoldDB" id="A0A8T0XAM2"/>
<evidence type="ECO:0000313" key="3">
    <source>
        <dbReference type="Proteomes" id="UP000823388"/>
    </source>
</evidence>
<dbReference type="Proteomes" id="UP000823388">
    <property type="component" value="Chromosome 1K"/>
</dbReference>
<feature type="compositionally biased region" description="Gly residues" evidence="1">
    <location>
        <begin position="109"/>
        <end position="118"/>
    </location>
</feature>
<accession>A0A8T0XAM2</accession>
<comment type="caution">
    <text evidence="2">The sequence shown here is derived from an EMBL/GenBank/DDBJ whole genome shotgun (WGS) entry which is preliminary data.</text>
</comment>
<feature type="compositionally biased region" description="Pro residues" evidence="1">
    <location>
        <begin position="59"/>
        <end position="82"/>
    </location>
</feature>
<reference evidence="2" key="1">
    <citation type="submission" date="2020-05" db="EMBL/GenBank/DDBJ databases">
        <title>WGS assembly of Panicum virgatum.</title>
        <authorList>
            <person name="Lovell J.T."/>
            <person name="Jenkins J."/>
            <person name="Shu S."/>
            <person name="Juenger T.E."/>
            <person name="Schmutz J."/>
        </authorList>
    </citation>
    <scope>NUCLEOTIDE SEQUENCE</scope>
    <source>
        <strain evidence="2">AP13</strain>
    </source>
</reference>
<evidence type="ECO:0000256" key="1">
    <source>
        <dbReference type="SAM" id="MobiDB-lite"/>
    </source>
</evidence>
<sequence>MTTSTVQDFRSLQGTSTGTGCMDQRYPPPQLHLDAFTPTRRLRSAIPADLGNLGDPAIRAPPRPPRPRPPSLSVAPPPPLSPAPASSSIARSAEDGEEADEEDSEEGAGVPGGGWFQA</sequence>
<feature type="region of interest" description="Disordered" evidence="1">
    <location>
        <begin position="1"/>
        <end position="118"/>
    </location>
</feature>
<feature type="compositionally biased region" description="Acidic residues" evidence="1">
    <location>
        <begin position="95"/>
        <end position="106"/>
    </location>
</feature>
<keyword evidence="3" id="KW-1185">Reference proteome</keyword>
<feature type="compositionally biased region" description="Polar residues" evidence="1">
    <location>
        <begin position="1"/>
        <end position="19"/>
    </location>
</feature>
<proteinExistence type="predicted"/>